<feature type="transmembrane region" description="Helical" evidence="1">
    <location>
        <begin position="77"/>
        <end position="97"/>
    </location>
</feature>
<protein>
    <recommendedName>
        <fullName evidence="2">VWFA domain-containing protein</fullName>
    </recommendedName>
</protein>
<comment type="caution">
    <text evidence="3">The sequence shown here is derived from an EMBL/GenBank/DDBJ whole genome shotgun (WGS) entry which is preliminary data.</text>
</comment>
<dbReference type="PROSITE" id="PS50234">
    <property type="entry name" value="VWFA"/>
    <property type="match status" value="1"/>
</dbReference>
<evidence type="ECO:0000259" key="2">
    <source>
        <dbReference type="PROSITE" id="PS50234"/>
    </source>
</evidence>
<gene>
    <name evidence="3" type="ORF">B9T39_01185</name>
</gene>
<keyword evidence="1" id="KW-1133">Transmembrane helix</keyword>
<dbReference type="InterPro" id="IPR002035">
    <property type="entry name" value="VWF_A"/>
</dbReference>
<dbReference type="AlphaFoldDB" id="A0A1Y2T224"/>
<accession>A0A1Y2T224</accession>
<reference evidence="3 4" key="1">
    <citation type="submission" date="2017-04" db="EMBL/GenBank/DDBJ databases">
        <title>Draft genome sequences of Alloscardovia macacae UMA81211 and UMA81212 isolated from the feces of a rhesus macaque (Macaca mulatta).</title>
        <authorList>
            <person name="Albert K."/>
            <person name="Sela D.A."/>
        </authorList>
    </citation>
    <scope>NUCLEOTIDE SEQUENCE [LARGE SCALE GENOMIC DNA]</scope>
    <source>
        <strain evidence="3 4">UMA81212</strain>
    </source>
</reference>
<sequence length="363" mass="39534">MSTLSSFLPTRFTWPWVALVVAAVLFIALVVLAYVTYRAKNRPTSEETADGTATVYDLERDFQTDTASRRMRTYRRLGRIATGSLAVSLCAGAVLIARPSTINPQPSSTASRDIILCLDVSGSALAYDRQIIAAYSQLAQNLQGERIGMSIFNSTSKTVFPLTDDSSVITNQLNYAYTLLSRVQTQESIDKMTDQEYQEVNDWLAGTQNVENSTSLIGDGLVSCTMMLPQLESRDAQNSRSASIILATDNVPSGKQTFTLNEALDIARNAKINVDALYVGTDQTSSSEAAVDMRESITSHGGTYVDLNANDTVEDIVRDITSTKSGPQLHDETSNLIDAPGLILLVLALSFLAFILTAGRMRR</sequence>
<keyword evidence="1" id="KW-0472">Membrane</keyword>
<dbReference type="RefSeq" id="WP_086106004.1">
    <property type="nucleotide sequence ID" value="NZ_NEKB01000005.1"/>
</dbReference>
<evidence type="ECO:0000256" key="1">
    <source>
        <dbReference type="SAM" id="Phobius"/>
    </source>
</evidence>
<dbReference type="STRING" id="1160091.B9T39_01185"/>
<dbReference type="EMBL" id="NEKC01000002">
    <property type="protein sequence ID" value="OTA30009.1"/>
    <property type="molecule type" value="Genomic_DNA"/>
</dbReference>
<organism evidence="3 4">
    <name type="scientific">Alloscardovia macacae</name>
    <dbReference type="NCBI Taxonomy" id="1160091"/>
    <lineage>
        <taxon>Bacteria</taxon>
        <taxon>Bacillati</taxon>
        <taxon>Actinomycetota</taxon>
        <taxon>Actinomycetes</taxon>
        <taxon>Bifidobacteriales</taxon>
        <taxon>Bifidobacteriaceae</taxon>
        <taxon>Alloscardovia</taxon>
    </lineage>
</organism>
<dbReference type="Gene3D" id="3.40.50.410">
    <property type="entry name" value="von Willebrand factor, type A domain"/>
    <property type="match status" value="1"/>
</dbReference>
<dbReference type="OrthoDB" id="4623238at2"/>
<proteinExistence type="predicted"/>
<feature type="domain" description="VWFA" evidence="2">
    <location>
        <begin position="113"/>
        <end position="320"/>
    </location>
</feature>
<evidence type="ECO:0000313" key="3">
    <source>
        <dbReference type="EMBL" id="OTA30009.1"/>
    </source>
</evidence>
<feature type="transmembrane region" description="Helical" evidence="1">
    <location>
        <begin position="12"/>
        <end position="35"/>
    </location>
</feature>
<dbReference type="SUPFAM" id="SSF53300">
    <property type="entry name" value="vWA-like"/>
    <property type="match status" value="1"/>
</dbReference>
<dbReference type="Proteomes" id="UP000243540">
    <property type="component" value="Unassembled WGS sequence"/>
</dbReference>
<keyword evidence="1" id="KW-0812">Transmembrane</keyword>
<feature type="transmembrane region" description="Helical" evidence="1">
    <location>
        <begin position="339"/>
        <end position="359"/>
    </location>
</feature>
<dbReference type="InterPro" id="IPR036465">
    <property type="entry name" value="vWFA_dom_sf"/>
</dbReference>
<evidence type="ECO:0000313" key="4">
    <source>
        <dbReference type="Proteomes" id="UP000243540"/>
    </source>
</evidence>
<name>A0A1Y2T224_9BIFI</name>